<dbReference type="PANTHER" id="PTHR43741:SF2">
    <property type="entry name" value="FMN-DEPENDENT NADH:QUINONE OXIDOREDUCTASE"/>
    <property type="match status" value="1"/>
</dbReference>
<dbReference type="PATRIC" id="fig|1177154.3.peg.3011"/>
<comment type="catalytic activity">
    <reaction evidence="5">
        <text>N,N-dimethyl-1,4-phenylenediamine + anthranilate + 2 NAD(+) = 2-(4-dimethylaminophenyl)diazenylbenzoate + 2 NADH + 2 H(+)</text>
        <dbReference type="Rhea" id="RHEA:55872"/>
        <dbReference type="ChEBI" id="CHEBI:15378"/>
        <dbReference type="ChEBI" id="CHEBI:15783"/>
        <dbReference type="ChEBI" id="CHEBI:16567"/>
        <dbReference type="ChEBI" id="CHEBI:57540"/>
        <dbReference type="ChEBI" id="CHEBI:57945"/>
        <dbReference type="ChEBI" id="CHEBI:71579"/>
        <dbReference type="EC" id="1.7.1.17"/>
    </reaction>
    <physiologicalReaction direction="right-to-left" evidence="5">
        <dbReference type="Rhea" id="RHEA:55874"/>
    </physiologicalReaction>
</comment>
<comment type="cofactor">
    <cofactor evidence="6">
        <name>FMN</name>
        <dbReference type="ChEBI" id="CHEBI:58210"/>
    </cofactor>
    <text evidence="6">Binds 1 FMN per subunit.</text>
</comment>
<dbReference type="Proteomes" id="UP000029444">
    <property type="component" value="Unassembled WGS sequence"/>
</dbReference>
<dbReference type="EC" id="1.6.5.-" evidence="6"/>
<dbReference type="Gene3D" id="3.40.50.360">
    <property type="match status" value="1"/>
</dbReference>
<comment type="caution">
    <text evidence="8">The sequence shown here is derived from an EMBL/GenBank/DDBJ whole genome shotgun (WGS) entry which is preliminary data.</text>
</comment>
<dbReference type="InterPro" id="IPR029039">
    <property type="entry name" value="Flavoprotein-like_sf"/>
</dbReference>
<dbReference type="GO" id="GO:0016655">
    <property type="term" value="F:oxidoreductase activity, acting on NAD(P)H, quinone or similar compound as acceptor"/>
    <property type="evidence" value="ECO:0007669"/>
    <property type="project" value="InterPro"/>
</dbReference>
<evidence type="ECO:0000256" key="5">
    <source>
        <dbReference type="ARBA" id="ARBA00048542"/>
    </source>
</evidence>
<gene>
    <name evidence="6" type="primary">azoR</name>
    <name evidence="8" type="ORF">Y5S_02971</name>
</gene>
<organism evidence="8 9">
    <name type="scientific">Alcanivorax nanhaiticus</name>
    <dbReference type="NCBI Taxonomy" id="1177154"/>
    <lineage>
        <taxon>Bacteria</taxon>
        <taxon>Pseudomonadati</taxon>
        <taxon>Pseudomonadota</taxon>
        <taxon>Gammaproteobacteria</taxon>
        <taxon>Oceanospirillales</taxon>
        <taxon>Alcanivoracaceae</taxon>
        <taxon>Alcanivorax</taxon>
    </lineage>
</organism>
<dbReference type="STRING" id="1177154.Y5S_02971"/>
<reference evidence="8 9" key="1">
    <citation type="submission" date="2012-09" db="EMBL/GenBank/DDBJ databases">
        <title>Genome Sequence of alkane-degrading Bacterium Alcanivorax sp. 19-m-6.</title>
        <authorList>
            <person name="Lai Q."/>
            <person name="Shao Z."/>
        </authorList>
    </citation>
    <scope>NUCLEOTIDE SEQUENCE [LARGE SCALE GENOMIC DNA]</scope>
    <source>
        <strain evidence="8 9">19-m-6</strain>
    </source>
</reference>
<name>A0A095SHE1_9GAMM</name>
<comment type="caution">
    <text evidence="6">Lacks conserved residue(s) required for the propagation of feature annotation.</text>
</comment>
<evidence type="ECO:0000256" key="4">
    <source>
        <dbReference type="ARBA" id="ARBA00023027"/>
    </source>
</evidence>
<dbReference type="AlphaFoldDB" id="A0A095SHE1"/>
<comment type="similarity">
    <text evidence="6">Belongs to the azoreductase type 1 family.</text>
</comment>
<dbReference type="eggNOG" id="COG1182">
    <property type="taxonomic scope" value="Bacteria"/>
</dbReference>
<evidence type="ECO:0000256" key="2">
    <source>
        <dbReference type="ARBA" id="ARBA00022643"/>
    </source>
</evidence>
<keyword evidence="2 6" id="KW-0288">FMN</keyword>
<comment type="function">
    <text evidence="6">Also exhibits azoreductase activity. Catalyzes the reductive cleavage of the azo bond in aromatic azo compounds to the corresponding amines.</text>
</comment>
<proteinExistence type="inferred from homology"/>
<dbReference type="InterPro" id="IPR023048">
    <property type="entry name" value="NADH:quinone_OxRdtase_FMN_depd"/>
</dbReference>
<dbReference type="InterPro" id="IPR003680">
    <property type="entry name" value="Flavodoxin_fold"/>
</dbReference>
<evidence type="ECO:0000259" key="7">
    <source>
        <dbReference type="Pfam" id="PF02525"/>
    </source>
</evidence>
<dbReference type="OrthoDB" id="9787136at2"/>
<evidence type="ECO:0000313" key="8">
    <source>
        <dbReference type="EMBL" id="KGD63764.1"/>
    </source>
</evidence>
<keyword evidence="9" id="KW-1185">Reference proteome</keyword>
<dbReference type="InterPro" id="IPR050104">
    <property type="entry name" value="FMN-dep_NADH:Q_OxRdtase_AzoR1"/>
</dbReference>
<dbReference type="GO" id="GO:0016652">
    <property type="term" value="F:oxidoreductase activity, acting on NAD(P)H as acceptor"/>
    <property type="evidence" value="ECO:0007669"/>
    <property type="project" value="UniProtKB-UniRule"/>
</dbReference>
<dbReference type="SUPFAM" id="SSF52218">
    <property type="entry name" value="Flavoproteins"/>
    <property type="match status" value="1"/>
</dbReference>
<feature type="domain" description="Flavodoxin-like fold" evidence="7">
    <location>
        <begin position="1"/>
        <end position="196"/>
    </location>
</feature>
<keyword evidence="1 6" id="KW-0285">Flavoprotein</keyword>
<evidence type="ECO:0000256" key="1">
    <source>
        <dbReference type="ARBA" id="ARBA00022630"/>
    </source>
</evidence>
<dbReference type="GO" id="GO:0009055">
    <property type="term" value="F:electron transfer activity"/>
    <property type="evidence" value="ECO:0007669"/>
    <property type="project" value="UniProtKB-UniRule"/>
</dbReference>
<dbReference type="Pfam" id="PF02525">
    <property type="entry name" value="Flavodoxin_2"/>
    <property type="match status" value="1"/>
</dbReference>
<keyword evidence="3 6" id="KW-0560">Oxidoreductase</keyword>
<evidence type="ECO:0000256" key="3">
    <source>
        <dbReference type="ARBA" id="ARBA00023002"/>
    </source>
</evidence>
<keyword evidence="4 6" id="KW-0520">NAD</keyword>
<evidence type="ECO:0000256" key="6">
    <source>
        <dbReference type="HAMAP-Rule" id="MF_01216"/>
    </source>
</evidence>
<sequence>MNILVIKSSVFSDGGNSSALVNAKVEALKAAHPQATIVERDLGANPIPHLDGERVGAFFTPVEKRTAEQQQVDDFSMALIEELKAADQVVVGVPMYNFGIPSQLKSWIDHVARAGITFRYTENGPQGLIADKPVTVLAARGGLYAGTENDTVTPYIKLFFSFVGITSVEFVFAEGLNMGDETKAKAMDEAKAAIAQ</sequence>
<evidence type="ECO:0000313" key="9">
    <source>
        <dbReference type="Proteomes" id="UP000029444"/>
    </source>
</evidence>
<dbReference type="EMBL" id="ARXV01000014">
    <property type="protein sequence ID" value="KGD63764.1"/>
    <property type="molecule type" value="Genomic_DNA"/>
</dbReference>
<comment type="function">
    <text evidence="6">Quinone reductase that provides resistance to thiol-specific stress caused by electrophilic quinones.</text>
</comment>
<protein>
    <recommendedName>
        <fullName evidence="6">FMN dependent NADH:quinone oxidoreductase</fullName>
        <ecNumber evidence="6">1.6.5.-</ecNumber>
    </recommendedName>
    <alternativeName>
        <fullName evidence="6">Azo-dye reductase</fullName>
    </alternativeName>
    <alternativeName>
        <fullName evidence="6">FMN-dependent NADH-azo compound oxidoreductase</fullName>
    </alternativeName>
    <alternativeName>
        <fullName evidence="6">FMN-dependent NADH-azoreductase</fullName>
        <ecNumber evidence="6">1.7.1.17</ecNumber>
    </alternativeName>
</protein>
<dbReference type="HAMAP" id="MF_01216">
    <property type="entry name" value="Azoreductase_type1"/>
    <property type="match status" value="1"/>
</dbReference>
<comment type="catalytic activity">
    <reaction evidence="6">
        <text>2 a quinone + NADH + H(+) = 2 a 1,4-benzosemiquinone + NAD(+)</text>
        <dbReference type="Rhea" id="RHEA:65952"/>
        <dbReference type="ChEBI" id="CHEBI:15378"/>
        <dbReference type="ChEBI" id="CHEBI:57540"/>
        <dbReference type="ChEBI" id="CHEBI:57945"/>
        <dbReference type="ChEBI" id="CHEBI:132124"/>
        <dbReference type="ChEBI" id="CHEBI:134225"/>
    </reaction>
</comment>
<dbReference type="EC" id="1.7.1.17" evidence="6"/>
<feature type="binding site" evidence="6">
    <location>
        <position position="9"/>
    </location>
    <ligand>
        <name>FMN</name>
        <dbReference type="ChEBI" id="CHEBI:58210"/>
    </ligand>
</feature>
<feature type="binding site" evidence="6">
    <location>
        <begin position="95"/>
        <end position="98"/>
    </location>
    <ligand>
        <name>FMN</name>
        <dbReference type="ChEBI" id="CHEBI:58210"/>
    </ligand>
</feature>
<accession>A0A095SHE1</accession>
<comment type="subunit">
    <text evidence="6">Homodimer.</text>
</comment>
<dbReference type="GO" id="GO:0010181">
    <property type="term" value="F:FMN binding"/>
    <property type="evidence" value="ECO:0007669"/>
    <property type="project" value="UniProtKB-UniRule"/>
</dbReference>
<dbReference type="RefSeq" id="WP_035234099.1">
    <property type="nucleotide sequence ID" value="NZ_ARXV01000014.1"/>
</dbReference>
<dbReference type="PANTHER" id="PTHR43741">
    <property type="entry name" value="FMN-DEPENDENT NADH-AZOREDUCTASE 1"/>
    <property type="match status" value="1"/>
</dbReference>